<evidence type="ECO:0000313" key="2">
    <source>
        <dbReference type="Proteomes" id="UP000269396"/>
    </source>
</evidence>
<gene>
    <name evidence="1" type="ORF">SMTD_LOCUS13007</name>
</gene>
<accession>A0A3P8EEJ4</accession>
<dbReference type="AlphaFoldDB" id="A0A3P8EEJ4"/>
<keyword evidence="2" id="KW-1185">Reference proteome</keyword>
<name>A0A3P8EEJ4_9TREM</name>
<dbReference type="EMBL" id="UZAL01033048">
    <property type="protein sequence ID" value="VDP62507.1"/>
    <property type="molecule type" value="Genomic_DNA"/>
</dbReference>
<organism evidence="1 2">
    <name type="scientific">Schistosoma mattheei</name>
    <dbReference type="NCBI Taxonomy" id="31246"/>
    <lineage>
        <taxon>Eukaryota</taxon>
        <taxon>Metazoa</taxon>
        <taxon>Spiralia</taxon>
        <taxon>Lophotrochozoa</taxon>
        <taxon>Platyhelminthes</taxon>
        <taxon>Trematoda</taxon>
        <taxon>Digenea</taxon>
        <taxon>Strigeidida</taxon>
        <taxon>Schistosomatoidea</taxon>
        <taxon>Schistosomatidae</taxon>
        <taxon>Schistosoma</taxon>
    </lineage>
</organism>
<evidence type="ECO:0000313" key="1">
    <source>
        <dbReference type="EMBL" id="VDP62507.1"/>
    </source>
</evidence>
<proteinExistence type="predicted"/>
<reference evidence="1 2" key="1">
    <citation type="submission" date="2018-11" db="EMBL/GenBank/DDBJ databases">
        <authorList>
            <consortium name="Pathogen Informatics"/>
        </authorList>
    </citation>
    <scope>NUCLEOTIDE SEQUENCE [LARGE SCALE GENOMIC DNA]</scope>
    <source>
        <strain>Denwood</strain>
        <strain evidence="2">Zambia</strain>
    </source>
</reference>
<protein>
    <submittedName>
        <fullName evidence="1">Uncharacterized protein</fullName>
    </submittedName>
</protein>
<dbReference type="Proteomes" id="UP000269396">
    <property type="component" value="Unassembled WGS sequence"/>
</dbReference>
<sequence length="137" mass="15786">MYTRGHVRAFGEGGLTLPILDRTSWFIRHLFLQDPEAHVHDWFGIRVFQPPRCPPTRLKRRTFSFRLFNSTTPAPRGGSVRTFREGELTLPTLGRTKAFGGYFKSFKKIQMCRNTMAINNLRLRMGSVWDLSKGVGI</sequence>